<keyword evidence="7" id="KW-1185">Reference proteome</keyword>
<evidence type="ECO:0000259" key="5">
    <source>
        <dbReference type="PROSITE" id="PS51525"/>
    </source>
</evidence>
<dbReference type="InterPro" id="IPR001487">
    <property type="entry name" value="Bromodomain"/>
</dbReference>
<dbReference type="PRINTS" id="PR00503">
    <property type="entry name" value="BROMODOMAIN"/>
</dbReference>
<feature type="compositionally biased region" description="Polar residues" evidence="3">
    <location>
        <begin position="817"/>
        <end position="826"/>
    </location>
</feature>
<feature type="compositionally biased region" description="Low complexity" evidence="3">
    <location>
        <begin position="788"/>
        <end position="797"/>
    </location>
</feature>
<feature type="domain" description="Bromo" evidence="4">
    <location>
        <begin position="253"/>
        <end position="325"/>
    </location>
</feature>
<gene>
    <name evidence="6" type="ORF">RDWZM_003318</name>
</gene>
<dbReference type="OMA" id="ITETRIM"/>
<feature type="region of interest" description="Disordered" evidence="3">
    <location>
        <begin position="359"/>
        <end position="382"/>
    </location>
</feature>
<feature type="region of interest" description="Disordered" evidence="3">
    <location>
        <begin position="39"/>
        <end position="70"/>
    </location>
</feature>
<dbReference type="SMART" id="SM00297">
    <property type="entry name" value="BROMO"/>
    <property type="match status" value="2"/>
</dbReference>
<feature type="region of interest" description="Disordered" evidence="3">
    <location>
        <begin position="764"/>
        <end position="848"/>
    </location>
</feature>
<accession>A0A9Q0MGN2</accession>
<feature type="compositionally biased region" description="Polar residues" evidence="3">
    <location>
        <begin position="764"/>
        <end position="776"/>
    </location>
</feature>
<name>A0A9Q0MGN2_BLOTA</name>
<dbReference type="GO" id="GO:0000785">
    <property type="term" value="C:chromatin"/>
    <property type="evidence" value="ECO:0007669"/>
    <property type="project" value="TreeGrafter"/>
</dbReference>
<dbReference type="InterPro" id="IPR038336">
    <property type="entry name" value="NET_sf"/>
</dbReference>
<dbReference type="SUPFAM" id="SSF47370">
    <property type="entry name" value="Bromodomain"/>
    <property type="match status" value="2"/>
</dbReference>
<dbReference type="Gene3D" id="1.20.1270.220">
    <property type="match status" value="1"/>
</dbReference>
<evidence type="ECO:0000313" key="7">
    <source>
        <dbReference type="Proteomes" id="UP001142055"/>
    </source>
</evidence>
<reference evidence="6" key="1">
    <citation type="submission" date="2022-12" db="EMBL/GenBank/DDBJ databases">
        <title>Genome assemblies of Blomia tropicalis.</title>
        <authorList>
            <person name="Cui Y."/>
        </authorList>
    </citation>
    <scope>NUCLEOTIDE SEQUENCE</scope>
    <source>
        <tissue evidence="6">Adult mites</tissue>
    </source>
</reference>
<dbReference type="EMBL" id="JAPWDV010000001">
    <property type="protein sequence ID" value="KAJ6224773.1"/>
    <property type="molecule type" value="Genomic_DNA"/>
</dbReference>
<sequence length="848" mass="96064">MHDELISMELPPKMLGIPAINFQPMKPINISMKRKFSSNGHHYRPHLTSASSDISNDEHQNCEDEDYDSRTSSTLIVNGDLVKTDSSKLANDINIPSPPSSTRSSFDNDGITRDSFIPITNADNTDQVANVQLFDSPSPHNHEINVILEGNDEPEMNDPNVIDTFEDDIRLITENLVRTVSADFDSENDKSESDYDKLWEGFKIDLEGETILPSGLRLIGGVAEMPFIREDSKPARFTNQLNFLKTIMTKFICRYKTALPFLYPVNSVQLKIPHYYLVIRKPMDLTTVKNRINFLWYRSANECIAELRLIFSNCYHFNSPNDFVYKAGKKLEEYLDHKLKEMPTNEMTTRSERGVMVRKPSKDLPTPISTPQPKTPTTRKVPLNQPMRTCYNLVKEMFTKKHAEYAWPFWEPVNTEKYTDYLHKIKRPIDLSTIKTNIETGKYLTINEFASDMRLMFSNCLRYNTPESPVIEQARQLREVFEYQFARYPEDWFHQKLSIHSSSSSRNTSPSIRNSTVVSTVSTKSNDEKHKSKKSANKVHSDGRKSLNKRNSVDSSGHKVKILPTFSGPSISGGSVLPEGSRMEILERQVATLTVALQSCLEHSPDGLARNALLQTINATNTINGKNPKGRPRKNRLETKSTSKKGAKKQTSTRNKRKHHLSSEDESQSDDDDNNQSGGLMEPFNPEALEDLQKLKDDLENLRAKDLQNVLRILQNSEPSLRCDEDANVEIDFEKLSPKTLIALRKYVNSCMLNAKSPLANLASSANPNRSSVTMASNNNNHHHKNNKTPTTNSSNKRFCHSSNSLRSVPNLDTDCDNSTNNNWSRAGSRASDLQLSESSSSDSEIDD</sequence>
<feature type="domain" description="NET" evidence="5">
    <location>
        <begin position="677"/>
        <end position="759"/>
    </location>
</feature>
<dbReference type="InterPro" id="IPR027353">
    <property type="entry name" value="NET_dom"/>
</dbReference>
<feature type="compositionally biased region" description="Low complexity" evidence="3">
    <location>
        <begin position="500"/>
        <end position="523"/>
    </location>
</feature>
<evidence type="ECO:0000256" key="2">
    <source>
        <dbReference type="PROSITE-ProRule" id="PRU00035"/>
    </source>
</evidence>
<proteinExistence type="predicted"/>
<feature type="region of interest" description="Disordered" evidence="3">
    <location>
        <begin position="89"/>
        <end position="108"/>
    </location>
</feature>
<dbReference type="InterPro" id="IPR050935">
    <property type="entry name" value="Bromo_chromatin_reader"/>
</dbReference>
<dbReference type="PANTHER" id="PTHR22880:SF225">
    <property type="entry name" value="BROMODOMAIN-CONTAINING PROTEIN BET-1-RELATED"/>
    <property type="match status" value="1"/>
</dbReference>
<evidence type="ECO:0000256" key="1">
    <source>
        <dbReference type="ARBA" id="ARBA00023117"/>
    </source>
</evidence>
<dbReference type="InterPro" id="IPR036427">
    <property type="entry name" value="Bromodomain-like_sf"/>
</dbReference>
<feature type="region of interest" description="Disordered" evidence="3">
    <location>
        <begin position="620"/>
        <end position="684"/>
    </location>
</feature>
<keyword evidence="1 2" id="KW-0103">Bromodomain</keyword>
<feature type="compositionally biased region" description="Acidic residues" evidence="3">
    <location>
        <begin position="664"/>
        <end position="674"/>
    </location>
</feature>
<evidence type="ECO:0000256" key="3">
    <source>
        <dbReference type="SAM" id="MobiDB-lite"/>
    </source>
</evidence>
<dbReference type="InterPro" id="IPR018359">
    <property type="entry name" value="Bromodomain_CS"/>
</dbReference>
<dbReference type="PROSITE" id="PS00633">
    <property type="entry name" value="BROMODOMAIN_1"/>
    <property type="match status" value="1"/>
</dbReference>
<dbReference type="GO" id="GO:0006355">
    <property type="term" value="P:regulation of DNA-templated transcription"/>
    <property type="evidence" value="ECO:0007669"/>
    <property type="project" value="TreeGrafter"/>
</dbReference>
<evidence type="ECO:0000259" key="4">
    <source>
        <dbReference type="PROSITE" id="PS50014"/>
    </source>
</evidence>
<dbReference type="Pfam" id="PF00439">
    <property type="entry name" value="Bromodomain"/>
    <property type="match status" value="2"/>
</dbReference>
<dbReference type="Proteomes" id="UP001142055">
    <property type="component" value="Chromosome 1"/>
</dbReference>
<feature type="compositionally biased region" description="Low complexity" evidence="3">
    <location>
        <begin position="832"/>
        <end position="848"/>
    </location>
</feature>
<feature type="region of interest" description="Disordered" evidence="3">
    <location>
        <begin position="500"/>
        <end position="576"/>
    </location>
</feature>
<organism evidence="6 7">
    <name type="scientific">Blomia tropicalis</name>
    <name type="common">Mite</name>
    <dbReference type="NCBI Taxonomy" id="40697"/>
    <lineage>
        <taxon>Eukaryota</taxon>
        <taxon>Metazoa</taxon>
        <taxon>Ecdysozoa</taxon>
        <taxon>Arthropoda</taxon>
        <taxon>Chelicerata</taxon>
        <taxon>Arachnida</taxon>
        <taxon>Acari</taxon>
        <taxon>Acariformes</taxon>
        <taxon>Sarcoptiformes</taxon>
        <taxon>Astigmata</taxon>
        <taxon>Glycyphagoidea</taxon>
        <taxon>Echimyopodidae</taxon>
        <taxon>Blomia</taxon>
    </lineage>
</organism>
<dbReference type="Pfam" id="PF17035">
    <property type="entry name" value="BET"/>
    <property type="match status" value="1"/>
</dbReference>
<dbReference type="AlphaFoldDB" id="A0A9Q0MGN2"/>
<dbReference type="GO" id="GO:0006338">
    <property type="term" value="P:chromatin remodeling"/>
    <property type="evidence" value="ECO:0007669"/>
    <property type="project" value="TreeGrafter"/>
</dbReference>
<dbReference type="Gene3D" id="1.20.920.10">
    <property type="entry name" value="Bromodomain-like"/>
    <property type="match status" value="2"/>
</dbReference>
<comment type="caution">
    <text evidence="6">The sequence shown here is derived from an EMBL/GenBank/DDBJ whole genome shotgun (WGS) entry which is preliminary data.</text>
</comment>
<evidence type="ECO:0000313" key="6">
    <source>
        <dbReference type="EMBL" id="KAJ6224773.1"/>
    </source>
</evidence>
<dbReference type="PROSITE" id="PS50014">
    <property type="entry name" value="BROMODOMAIN_2"/>
    <property type="match status" value="2"/>
</dbReference>
<dbReference type="PROSITE" id="PS51525">
    <property type="entry name" value="NET"/>
    <property type="match status" value="1"/>
</dbReference>
<protein>
    <submittedName>
        <fullName evidence="6">Uncharacterized protein</fullName>
    </submittedName>
</protein>
<dbReference type="GO" id="GO:0005634">
    <property type="term" value="C:nucleus"/>
    <property type="evidence" value="ECO:0007669"/>
    <property type="project" value="TreeGrafter"/>
</dbReference>
<feature type="domain" description="Bromo" evidence="4">
    <location>
        <begin position="401"/>
        <end position="471"/>
    </location>
</feature>
<dbReference type="PANTHER" id="PTHR22880">
    <property type="entry name" value="FALZ-RELATED BROMODOMAIN-CONTAINING PROTEINS"/>
    <property type="match status" value="1"/>
</dbReference>